<dbReference type="GeneID" id="111244494"/>
<feature type="region of interest" description="Disordered" evidence="1">
    <location>
        <begin position="335"/>
        <end position="408"/>
    </location>
</feature>
<feature type="compositionally biased region" description="Polar residues" evidence="1">
    <location>
        <begin position="370"/>
        <end position="403"/>
    </location>
</feature>
<dbReference type="AlphaFoldDB" id="A0A7M7MA97"/>
<evidence type="ECO:0000313" key="2">
    <source>
        <dbReference type="EnsemblMetazoa" id="XP_022647431"/>
    </source>
</evidence>
<dbReference type="OrthoDB" id="10465403at2759"/>
<dbReference type="RefSeq" id="XP_022647431.1">
    <property type="nucleotide sequence ID" value="XM_022791696.1"/>
</dbReference>
<protein>
    <submittedName>
        <fullName evidence="2">Uncharacterized protein</fullName>
    </submittedName>
</protein>
<dbReference type="KEGG" id="vde:111244494"/>
<evidence type="ECO:0000256" key="1">
    <source>
        <dbReference type="SAM" id="MobiDB-lite"/>
    </source>
</evidence>
<proteinExistence type="predicted"/>
<name>A0A7M7MA97_VARDE</name>
<keyword evidence="3" id="KW-1185">Reference proteome</keyword>
<reference evidence="2" key="1">
    <citation type="submission" date="2021-01" db="UniProtKB">
        <authorList>
            <consortium name="EnsemblMetazoa"/>
        </authorList>
    </citation>
    <scope>IDENTIFICATION</scope>
</reference>
<accession>A0A7M7MA97</accession>
<sequence>MEINTAKAALVRGVLLKKLAFPNVTCSYSTSGEANYQEVFGDLSLVLLYHPLTADCVYPSSQDGPGRRLRIEIQPQDLPDSNLDVSSSSASDAGLLGIPLGRLVGLTSVTPQHTLRIAHSQCIYDDYRVKFFYIRLPTESDLEEFRIALEEMVKLRDCQEERLEPQFQNIIEESRRETRKQLRTTKALWGVAMFCRQRESRRRSRIDQTVDASDPLMLPPPFQDDETEVKSEEKLLLAASLFRFQVSQHAHSYHSCSATSTSGDYDSPEQVLGPTATLMVDSANLQTDYSGATADSVGGASSASLIPVPVVATPIAVPIPPPPIAKATTNLSVELGPTELSGDNPEAQRQLEQRTAPTPTFPPSAGAGISFSSSKTPSAVSQKTRAQPSSSATLTEEQGSRPSLSRPRGHWKKIAANVSVRVFPFAGRAMITVINDSLGHYIYATWVHSRMTCTQLNNSGYPDLFFPAPIRSSYKSESCDEAGEWALIGLRFTTAKDAQLFIDHINRHRSRLLLRETVYKMELPSTPR</sequence>
<dbReference type="InParanoid" id="A0A7M7MA97"/>
<dbReference type="EnsemblMetazoa" id="XM_022791696">
    <property type="protein sequence ID" value="XP_022647431"/>
    <property type="gene ID" value="LOC111244494"/>
</dbReference>
<dbReference type="Proteomes" id="UP000594260">
    <property type="component" value="Unplaced"/>
</dbReference>
<organism evidence="2 3">
    <name type="scientific">Varroa destructor</name>
    <name type="common">Honeybee mite</name>
    <dbReference type="NCBI Taxonomy" id="109461"/>
    <lineage>
        <taxon>Eukaryota</taxon>
        <taxon>Metazoa</taxon>
        <taxon>Ecdysozoa</taxon>
        <taxon>Arthropoda</taxon>
        <taxon>Chelicerata</taxon>
        <taxon>Arachnida</taxon>
        <taxon>Acari</taxon>
        <taxon>Parasitiformes</taxon>
        <taxon>Mesostigmata</taxon>
        <taxon>Gamasina</taxon>
        <taxon>Dermanyssoidea</taxon>
        <taxon>Varroidae</taxon>
        <taxon>Varroa</taxon>
    </lineage>
</organism>
<evidence type="ECO:0000313" key="3">
    <source>
        <dbReference type="Proteomes" id="UP000594260"/>
    </source>
</evidence>